<evidence type="ECO:0000259" key="4">
    <source>
        <dbReference type="Pfam" id="PF00248"/>
    </source>
</evidence>
<dbReference type="InterPro" id="IPR023210">
    <property type="entry name" value="NADP_OxRdtase_dom"/>
</dbReference>
<evidence type="ECO:0000256" key="2">
    <source>
        <dbReference type="ARBA" id="ARBA00022857"/>
    </source>
</evidence>
<dbReference type="SUPFAM" id="SSF51430">
    <property type="entry name" value="NAD(P)-linked oxidoreductase"/>
    <property type="match status" value="1"/>
</dbReference>
<feature type="non-terminal residue" evidence="5">
    <location>
        <position position="1"/>
    </location>
</feature>
<evidence type="ECO:0000313" key="6">
    <source>
        <dbReference type="Proteomes" id="UP000193642"/>
    </source>
</evidence>
<dbReference type="AlphaFoldDB" id="A0A1Y2C4N8"/>
<dbReference type="PANTHER" id="PTHR43827">
    <property type="entry name" value="2,5-DIKETO-D-GLUCONIC ACID REDUCTASE"/>
    <property type="match status" value="1"/>
</dbReference>
<dbReference type="OrthoDB" id="416253at2759"/>
<keyword evidence="2" id="KW-0521">NADP</keyword>
<comment type="caution">
    <text evidence="5">The sequence shown here is derived from an EMBL/GenBank/DDBJ whole genome shotgun (WGS) entry which is preliminary data.</text>
</comment>
<evidence type="ECO:0000256" key="1">
    <source>
        <dbReference type="ARBA" id="ARBA00007905"/>
    </source>
</evidence>
<protein>
    <submittedName>
        <fullName evidence="5">Aldo/keto reductase</fullName>
    </submittedName>
</protein>
<comment type="similarity">
    <text evidence="1">Belongs to the aldo/keto reductase family.</text>
</comment>
<dbReference type="InterPro" id="IPR036812">
    <property type="entry name" value="NAD(P)_OxRdtase_dom_sf"/>
</dbReference>
<dbReference type="Gene3D" id="3.20.20.100">
    <property type="entry name" value="NADP-dependent oxidoreductase domain"/>
    <property type="match status" value="1"/>
</dbReference>
<dbReference type="PANTHER" id="PTHR43827:SF3">
    <property type="entry name" value="NADP-DEPENDENT OXIDOREDUCTASE DOMAIN-CONTAINING PROTEIN"/>
    <property type="match status" value="1"/>
</dbReference>
<evidence type="ECO:0000313" key="5">
    <source>
        <dbReference type="EMBL" id="ORY41993.1"/>
    </source>
</evidence>
<keyword evidence="6" id="KW-1185">Reference proteome</keyword>
<feature type="domain" description="NADP-dependent oxidoreductase" evidence="4">
    <location>
        <begin position="24"/>
        <end position="236"/>
    </location>
</feature>
<dbReference type="STRING" id="329046.A0A1Y2C4N8"/>
<accession>A0A1Y2C4N8</accession>
<dbReference type="EMBL" id="MCGO01000030">
    <property type="protein sequence ID" value="ORY41993.1"/>
    <property type="molecule type" value="Genomic_DNA"/>
</dbReference>
<dbReference type="Proteomes" id="UP000193642">
    <property type="component" value="Unassembled WGS sequence"/>
</dbReference>
<dbReference type="Pfam" id="PF00248">
    <property type="entry name" value="Aldo_ket_red"/>
    <property type="match status" value="1"/>
</dbReference>
<keyword evidence="3" id="KW-0560">Oxidoreductase</keyword>
<organism evidence="5 6">
    <name type="scientific">Rhizoclosmatium globosum</name>
    <dbReference type="NCBI Taxonomy" id="329046"/>
    <lineage>
        <taxon>Eukaryota</taxon>
        <taxon>Fungi</taxon>
        <taxon>Fungi incertae sedis</taxon>
        <taxon>Chytridiomycota</taxon>
        <taxon>Chytridiomycota incertae sedis</taxon>
        <taxon>Chytridiomycetes</taxon>
        <taxon>Chytridiales</taxon>
        <taxon>Chytriomycetaceae</taxon>
        <taxon>Rhizoclosmatium</taxon>
    </lineage>
</organism>
<gene>
    <name evidence="5" type="ORF">BCR33DRAFT_718625</name>
</gene>
<dbReference type="InterPro" id="IPR020471">
    <property type="entry name" value="AKR"/>
</dbReference>
<proteinExistence type="inferred from homology"/>
<evidence type="ECO:0000256" key="3">
    <source>
        <dbReference type="ARBA" id="ARBA00023002"/>
    </source>
</evidence>
<reference evidence="5 6" key="1">
    <citation type="submission" date="2016-07" db="EMBL/GenBank/DDBJ databases">
        <title>Pervasive Adenine N6-methylation of Active Genes in Fungi.</title>
        <authorList>
            <consortium name="DOE Joint Genome Institute"/>
            <person name="Mondo S.J."/>
            <person name="Dannebaum R.O."/>
            <person name="Kuo R.C."/>
            <person name="Labutti K."/>
            <person name="Haridas S."/>
            <person name="Kuo A."/>
            <person name="Salamov A."/>
            <person name="Ahrendt S.R."/>
            <person name="Lipzen A."/>
            <person name="Sullivan W."/>
            <person name="Andreopoulos W.B."/>
            <person name="Clum A."/>
            <person name="Lindquist E."/>
            <person name="Daum C."/>
            <person name="Ramamoorthy G.K."/>
            <person name="Gryganskyi A."/>
            <person name="Culley D."/>
            <person name="Magnuson J.K."/>
            <person name="James T.Y."/>
            <person name="O'Malley M.A."/>
            <person name="Stajich J.E."/>
            <person name="Spatafora J.W."/>
            <person name="Visel A."/>
            <person name="Grigoriev I.V."/>
        </authorList>
    </citation>
    <scope>NUCLEOTIDE SEQUENCE [LARGE SCALE GENOMIC DNA]</scope>
    <source>
        <strain evidence="5 6">JEL800</strain>
    </source>
</reference>
<sequence>CFGTGTKWGKRANNLPPDEINGELVDSILNALRIGFTHIDTAEWYGTEPEETGKPRSSVFITTKIAPPPTNVKESFEKSLKKLGPSWKVWNDLEELVEAKKIRSIGVSNWRIEDFNAILATDPKIKPSVNQIEFHAYSQGLKLRKFVESEAKIGTVVAAYGPLQPLIKFAENGRVQDVVNKIAADKGAEVTGSQVLLAWGWAVGTIQVTTSAKEERLKEAVAALDIVLMKKKLLKFQRLDQIPHVAQVLDDKQFDD</sequence>
<dbReference type="GO" id="GO:0016616">
    <property type="term" value="F:oxidoreductase activity, acting on the CH-OH group of donors, NAD or NADP as acceptor"/>
    <property type="evidence" value="ECO:0007669"/>
    <property type="project" value="UniProtKB-ARBA"/>
</dbReference>
<name>A0A1Y2C4N8_9FUNG</name>